<evidence type="ECO:0000256" key="3">
    <source>
        <dbReference type="ARBA" id="ARBA00012180"/>
    </source>
</evidence>
<dbReference type="InterPro" id="IPR012337">
    <property type="entry name" value="RNaseH-like_sf"/>
</dbReference>
<accession>A0AAV9W7Z8</accession>
<evidence type="ECO:0000259" key="9">
    <source>
        <dbReference type="PROSITE" id="PS50879"/>
    </source>
</evidence>
<keyword evidence="4" id="KW-0540">Nuclease</keyword>
<dbReference type="InterPro" id="IPR050092">
    <property type="entry name" value="RNase_H"/>
</dbReference>
<dbReference type="PANTHER" id="PTHR10642:SF26">
    <property type="entry name" value="RIBONUCLEASE H1"/>
    <property type="match status" value="1"/>
</dbReference>
<sequence>MAGGARLVPATPVRPMQTIEVNHIAHARACHSIACSAQPSSDTVPDVEKFIPNPADAAPEDLFPPGTANGSYQTPHQRFRSLGSPKHILIYTDGACSNNGKEDAAAGCAFYYRPAGTKASGERTTGVVSFRLENHGPNGLPGLQTSNRAELRAVIAALQYRVWHYRRGKPGEARKRIVIATDSEYVVLGITTWIKNWQENGWLNSNGRLVANRDLWDELLKVIGRLGRHGTKVQFWRIPRRLNTVADKAAKAATALPPVAKYATIR</sequence>
<keyword evidence="11" id="KW-1185">Reference proteome</keyword>
<keyword evidence="6" id="KW-0255">Endonuclease</keyword>
<protein>
    <recommendedName>
        <fullName evidence="3">ribonuclease H</fullName>
        <ecNumber evidence="3">3.1.26.4</ecNumber>
    </recommendedName>
</protein>
<proteinExistence type="inferred from homology"/>
<comment type="similarity">
    <text evidence="2">Belongs to the RNase H family.</text>
</comment>
<dbReference type="AlphaFoldDB" id="A0AAV9W7Z8"/>
<dbReference type="SUPFAM" id="SSF53098">
    <property type="entry name" value="Ribonuclease H-like"/>
    <property type="match status" value="1"/>
</dbReference>
<feature type="domain" description="RNase H type-1" evidence="9">
    <location>
        <begin position="84"/>
        <end position="255"/>
    </location>
</feature>
<dbReference type="GO" id="GO:0046872">
    <property type="term" value="F:metal ion binding"/>
    <property type="evidence" value="ECO:0007669"/>
    <property type="project" value="UniProtKB-KW"/>
</dbReference>
<evidence type="ECO:0000256" key="2">
    <source>
        <dbReference type="ARBA" id="ARBA00005300"/>
    </source>
</evidence>
<feature type="region of interest" description="Disordered" evidence="8">
    <location>
        <begin position="53"/>
        <end position="76"/>
    </location>
</feature>
<dbReference type="InterPro" id="IPR036397">
    <property type="entry name" value="RNaseH_sf"/>
</dbReference>
<comment type="caution">
    <text evidence="10">The sequence shown here is derived from an EMBL/GenBank/DDBJ whole genome shotgun (WGS) entry which is preliminary data.</text>
</comment>
<dbReference type="Pfam" id="PF00075">
    <property type="entry name" value="RNase_H"/>
    <property type="match status" value="1"/>
</dbReference>
<organism evidence="10 11">
    <name type="scientific">Arthrobotrys musiformis</name>
    <dbReference type="NCBI Taxonomy" id="47236"/>
    <lineage>
        <taxon>Eukaryota</taxon>
        <taxon>Fungi</taxon>
        <taxon>Dikarya</taxon>
        <taxon>Ascomycota</taxon>
        <taxon>Pezizomycotina</taxon>
        <taxon>Orbiliomycetes</taxon>
        <taxon>Orbiliales</taxon>
        <taxon>Orbiliaceae</taxon>
        <taxon>Arthrobotrys</taxon>
    </lineage>
</organism>
<keyword evidence="7" id="KW-0378">Hydrolase</keyword>
<dbReference type="PANTHER" id="PTHR10642">
    <property type="entry name" value="RIBONUCLEASE H1"/>
    <property type="match status" value="1"/>
</dbReference>
<evidence type="ECO:0000313" key="11">
    <source>
        <dbReference type="Proteomes" id="UP001370758"/>
    </source>
</evidence>
<comment type="catalytic activity">
    <reaction evidence="1">
        <text>Endonucleolytic cleavage to 5'-phosphomonoester.</text>
        <dbReference type="EC" id="3.1.26.4"/>
    </reaction>
</comment>
<dbReference type="EMBL" id="JAVHJL010000005">
    <property type="protein sequence ID" value="KAK6503039.1"/>
    <property type="molecule type" value="Genomic_DNA"/>
</dbReference>
<evidence type="ECO:0000256" key="8">
    <source>
        <dbReference type="SAM" id="MobiDB-lite"/>
    </source>
</evidence>
<dbReference type="GO" id="GO:0043137">
    <property type="term" value="P:DNA replication, removal of RNA primer"/>
    <property type="evidence" value="ECO:0007669"/>
    <property type="project" value="TreeGrafter"/>
</dbReference>
<dbReference type="Proteomes" id="UP001370758">
    <property type="component" value="Unassembled WGS sequence"/>
</dbReference>
<evidence type="ECO:0000256" key="4">
    <source>
        <dbReference type="ARBA" id="ARBA00022722"/>
    </source>
</evidence>
<dbReference type="GO" id="GO:0004523">
    <property type="term" value="F:RNA-DNA hybrid ribonuclease activity"/>
    <property type="evidence" value="ECO:0007669"/>
    <property type="project" value="UniProtKB-EC"/>
</dbReference>
<dbReference type="EC" id="3.1.26.4" evidence="3"/>
<evidence type="ECO:0000256" key="1">
    <source>
        <dbReference type="ARBA" id="ARBA00000077"/>
    </source>
</evidence>
<name>A0AAV9W7Z8_9PEZI</name>
<evidence type="ECO:0000256" key="5">
    <source>
        <dbReference type="ARBA" id="ARBA00022723"/>
    </source>
</evidence>
<dbReference type="GO" id="GO:0003676">
    <property type="term" value="F:nucleic acid binding"/>
    <property type="evidence" value="ECO:0007669"/>
    <property type="project" value="InterPro"/>
</dbReference>
<dbReference type="Gene3D" id="3.30.420.10">
    <property type="entry name" value="Ribonuclease H-like superfamily/Ribonuclease H"/>
    <property type="match status" value="1"/>
</dbReference>
<evidence type="ECO:0000256" key="6">
    <source>
        <dbReference type="ARBA" id="ARBA00022759"/>
    </source>
</evidence>
<dbReference type="PROSITE" id="PS50879">
    <property type="entry name" value="RNASE_H_1"/>
    <property type="match status" value="1"/>
</dbReference>
<gene>
    <name evidence="10" type="ORF">TWF481_008074</name>
</gene>
<dbReference type="InterPro" id="IPR002156">
    <property type="entry name" value="RNaseH_domain"/>
</dbReference>
<dbReference type="CDD" id="cd13934">
    <property type="entry name" value="RNase_H_Dikarya_like"/>
    <property type="match status" value="1"/>
</dbReference>
<keyword evidence="5" id="KW-0479">Metal-binding</keyword>
<evidence type="ECO:0000313" key="10">
    <source>
        <dbReference type="EMBL" id="KAK6503039.1"/>
    </source>
</evidence>
<reference evidence="10 11" key="1">
    <citation type="submission" date="2023-08" db="EMBL/GenBank/DDBJ databases">
        <authorList>
            <person name="Palmer J.M."/>
        </authorList>
    </citation>
    <scope>NUCLEOTIDE SEQUENCE [LARGE SCALE GENOMIC DNA]</scope>
    <source>
        <strain evidence="10 11">TWF481</strain>
    </source>
</reference>
<evidence type="ECO:0000256" key="7">
    <source>
        <dbReference type="ARBA" id="ARBA00022801"/>
    </source>
</evidence>